<dbReference type="Proteomes" id="UP000180043">
    <property type="component" value="Unassembled WGS sequence"/>
</dbReference>
<reference evidence="1 2" key="1">
    <citation type="submission" date="2016-10" db="EMBL/GenBank/DDBJ databases">
        <title>Evaluation of Human, Veterinary and Environmental Mycobacterium chelonae Isolates by Core Genome Phylogenomic Analysis, Targeted Gene Comparison, and Anti-microbial Susceptibility Patterns: A Tale of Mistaken Identities.</title>
        <authorList>
            <person name="Fogelson S.B."/>
            <person name="Camus A.C."/>
            <person name="Lorenz W."/>
            <person name="Vasireddy R."/>
            <person name="Vasireddy S."/>
            <person name="Smith T."/>
            <person name="Brown-Elliott B.A."/>
            <person name="Wallace R.J.Jr."/>
            <person name="Hasan N.A."/>
            <person name="Reischl U."/>
            <person name="Sanchez S."/>
        </authorList>
    </citation>
    <scope>NUCLEOTIDE SEQUENCE [LARGE SCALE GENOMIC DNA]</scope>
    <source>
        <strain evidence="1 2">15515</strain>
    </source>
</reference>
<dbReference type="EMBL" id="MLIQ01000042">
    <property type="protein sequence ID" value="OHU47170.1"/>
    <property type="molecule type" value="Genomic_DNA"/>
</dbReference>
<name>A0A1S1LFS8_MYCCH</name>
<protein>
    <submittedName>
        <fullName evidence="1">Uncharacterized protein</fullName>
    </submittedName>
</protein>
<proteinExistence type="predicted"/>
<dbReference type="RefSeq" id="WP_070947788.1">
    <property type="nucleotide sequence ID" value="NZ_MLIQ01000042.1"/>
</dbReference>
<sequence length="114" mass="12887">MRVHLGDWWTTDDRGQLAAHRVGAAFPDLRGAPRGGERPQVRLALMHDYSFWLPLCQIQTPSAACEHHAYPAMFSTFMPWDDHQRCSTCEVLSPAFDCWLAEGQSRAITNRTGT</sequence>
<organism evidence="1 2">
    <name type="scientific">Mycobacteroides chelonae</name>
    <name type="common">Mycobacterium chelonae</name>
    <dbReference type="NCBI Taxonomy" id="1774"/>
    <lineage>
        <taxon>Bacteria</taxon>
        <taxon>Bacillati</taxon>
        <taxon>Actinomycetota</taxon>
        <taxon>Actinomycetes</taxon>
        <taxon>Mycobacteriales</taxon>
        <taxon>Mycobacteriaceae</taxon>
        <taxon>Mycobacteroides</taxon>
    </lineage>
</organism>
<evidence type="ECO:0000313" key="2">
    <source>
        <dbReference type="Proteomes" id="UP000180043"/>
    </source>
</evidence>
<evidence type="ECO:0000313" key="1">
    <source>
        <dbReference type="EMBL" id="OHU47170.1"/>
    </source>
</evidence>
<accession>A0A1S1LFS8</accession>
<comment type="caution">
    <text evidence="1">The sequence shown here is derived from an EMBL/GenBank/DDBJ whole genome shotgun (WGS) entry which is preliminary data.</text>
</comment>
<gene>
    <name evidence="1" type="ORF">BKG82_26295</name>
</gene>
<dbReference type="AlphaFoldDB" id="A0A1S1LFS8"/>